<organism evidence="3 4">
    <name type="scientific">Cajanus cajan</name>
    <name type="common">Pigeon pea</name>
    <name type="synonym">Cajanus indicus</name>
    <dbReference type="NCBI Taxonomy" id="3821"/>
    <lineage>
        <taxon>Eukaryota</taxon>
        <taxon>Viridiplantae</taxon>
        <taxon>Streptophyta</taxon>
        <taxon>Embryophyta</taxon>
        <taxon>Tracheophyta</taxon>
        <taxon>Spermatophyta</taxon>
        <taxon>Magnoliopsida</taxon>
        <taxon>eudicotyledons</taxon>
        <taxon>Gunneridae</taxon>
        <taxon>Pentapetalae</taxon>
        <taxon>rosids</taxon>
        <taxon>fabids</taxon>
        <taxon>Fabales</taxon>
        <taxon>Fabaceae</taxon>
        <taxon>Papilionoideae</taxon>
        <taxon>50 kb inversion clade</taxon>
        <taxon>NPAAA clade</taxon>
        <taxon>indigoferoid/millettioid clade</taxon>
        <taxon>Phaseoleae</taxon>
        <taxon>Cajanus</taxon>
    </lineage>
</organism>
<protein>
    <submittedName>
        <fullName evidence="3">Cytokinin-O-glucosyltransferase 2</fullName>
    </submittedName>
</protein>
<dbReference type="GO" id="GO:0080044">
    <property type="term" value="F:quercetin 7-O-glucosyltransferase activity"/>
    <property type="evidence" value="ECO:0007669"/>
    <property type="project" value="TreeGrafter"/>
</dbReference>
<comment type="similarity">
    <text evidence="1">Belongs to the UDP-glycosyltransferase family.</text>
</comment>
<evidence type="ECO:0000313" key="3">
    <source>
        <dbReference type="EMBL" id="KYP41613.1"/>
    </source>
</evidence>
<sequence>MIIPTVLVLPFPGQGHVNPMMILSQKLVDHGCRVIFVNSDFNHKRMMSSMVEQQHSLDESLLKLVSIPDGLGPDDDERNEPGKLLDAVFSTMPRTLEKLIEDIHMKGDHKIGFIVADLAMVWAFEVASKFGIKGAIFCPIAATMFALLCNIPKLVDDGIINSDGSLLTTKKTIQLSPNIPEIDPRLFFWLNMPAGKTDFMQCSRILNSIEWWLCNTAYELEPGVFNFVPKILPIGPLLRSYESTNATSRSLGQFWEEDLSCMNWLDQQPHCSVIYVAFGSITIFDQSQFNELSLGLDLTNIPFLWVVRQDNKMMFPNEFQGHKGKIVRWAPQEKVLSHPAIACFVSHCGWNSTVEGLSNGVPFLCWPYFSDQIYDKTYICNELNVGLGLNSNENGLVSREEIQKKLDQLISDENIRSRSLKLKENLMNNKGRSLENLNKFVKWLKE</sequence>
<proteinExistence type="inferred from homology"/>
<dbReference type="FunFam" id="3.40.50.2000:FF:000061">
    <property type="entry name" value="UDP-glycosyltransferase 83A1"/>
    <property type="match status" value="1"/>
</dbReference>
<dbReference type="Gene3D" id="3.40.50.2000">
    <property type="entry name" value="Glycogen Phosphorylase B"/>
    <property type="match status" value="2"/>
</dbReference>
<dbReference type="PANTHER" id="PTHR11926">
    <property type="entry name" value="GLUCOSYL/GLUCURONOSYL TRANSFERASES"/>
    <property type="match status" value="1"/>
</dbReference>
<evidence type="ECO:0000313" key="4">
    <source>
        <dbReference type="Proteomes" id="UP000075243"/>
    </source>
</evidence>
<dbReference type="FunFam" id="3.40.50.2000:FF:000108">
    <property type="entry name" value="UDP-glycosyltransferase 83A1"/>
    <property type="match status" value="1"/>
</dbReference>
<accession>A0A151RGL3</accession>
<dbReference type="OMA" id="TEMQHAR"/>
<evidence type="ECO:0000256" key="2">
    <source>
        <dbReference type="ARBA" id="ARBA00022679"/>
    </source>
</evidence>
<reference evidence="3" key="1">
    <citation type="journal article" date="2012" name="Nat. Biotechnol.">
        <title>Draft genome sequence of pigeonpea (Cajanus cajan), an orphan legume crop of resource-poor farmers.</title>
        <authorList>
            <person name="Varshney R.K."/>
            <person name="Chen W."/>
            <person name="Li Y."/>
            <person name="Bharti A.K."/>
            <person name="Saxena R.K."/>
            <person name="Schlueter J.A."/>
            <person name="Donoghue M.T."/>
            <person name="Azam S."/>
            <person name="Fan G."/>
            <person name="Whaley A.M."/>
            <person name="Farmer A.D."/>
            <person name="Sheridan J."/>
            <person name="Iwata A."/>
            <person name="Tuteja R."/>
            <person name="Penmetsa R.V."/>
            <person name="Wu W."/>
            <person name="Upadhyaya H.D."/>
            <person name="Yang S.P."/>
            <person name="Shah T."/>
            <person name="Saxena K.B."/>
            <person name="Michael T."/>
            <person name="McCombie W.R."/>
            <person name="Yang B."/>
            <person name="Zhang G."/>
            <person name="Yang H."/>
            <person name="Wang J."/>
            <person name="Spillane C."/>
            <person name="Cook D.R."/>
            <person name="May G.D."/>
            <person name="Xu X."/>
            <person name="Jackson S.A."/>
        </authorList>
    </citation>
    <scope>NUCLEOTIDE SEQUENCE [LARGE SCALE GENOMIC DNA]</scope>
</reference>
<evidence type="ECO:0000256" key="1">
    <source>
        <dbReference type="ARBA" id="ARBA00009995"/>
    </source>
</evidence>
<dbReference type="Pfam" id="PF00201">
    <property type="entry name" value="UDPGT"/>
    <property type="match status" value="1"/>
</dbReference>
<dbReference type="AlphaFoldDB" id="A0A151RGL3"/>
<keyword evidence="4" id="KW-1185">Reference proteome</keyword>
<dbReference type="GO" id="GO:0080043">
    <property type="term" value="F:quercetin 3-O-glucosyltransferase activity"/>
    <property type="evidence" value="ECO:0007669"/>
    <property type="project" value="TreeGrafter"/>
</dbReference>
<dbReference type="SUPFAM" id="SSF53756">
    <property type="entry name" value="UDP-Glycosyltransferase/glycogen phosphorylase"/>
    <property type="match status" value="1"/>
</dbReference>
<dbReference type="Gramene" id="C.cajan_36502.t">
    <property type="protein sequence ID" value="C.cajan_36502.t"/>
    <property type="gene ID" value="C.cajan_36502"/>
</dbReference>
<dbReference type="EMBL" id="KQ483761">
    <property type="protein sequence ID" value="KYP41613.1"/>
    <property type="molecule type" value="Genomic_DNA"/>
</dbReference>
<gene>
    <name evidence="3" type="ORF">KK1_036997</name>
</gene>
<dbReference type="PANTHER" id="PTHR11926:SF1530">
    <property type="entry name" value="EF-HAND DOMAIN-CONTAINING PROTEIN"/>
    <property type="match status" value="1"/>
</dbReference>
<dbReference type="Proteomes" id="UP000075243">
    <property type="component" value="Unassembled WGS sequence"/>
</dbReference>
<dbReference type="CDD" id="cd03784">
    <property type="entry name" value="GT1_Gtf-like"/>
    <property type="match status" value="1"/>
</dbReference>
<dbReference type="InterPro" id="IPR002213">
    <property type="entry name" value="UDP_glucos_trans"/>
</dbReference>
<keyword evidence="2" id="KW-0808">Transferase</keyword>
<name>A0A151RGL3_CAJCA</name>